<dbReference type="AlphaFoldDB" id="A0A6J6GZ69"/>
<organism evidence="2">
    <name type="scientific">freshwater metagenome</name>
    <dbReference type="NCBI Taxonomy" id="449393"/>
    <lineage>
        <taxon>unclassified sequences</taxon>
        <taxon>metagenomes</taxon>
        <taxon>ecological metagenomes</taxon>
    </lineage>
</organism>
<name>A0A6J6GZ69_9ZZZZ</name>
<protein>
    <submittedName>
        <fullName evidence="2">Unannotated protein</fullName>
    </submittedName>
</protein>
<feature type="transmembrane region" description="Helical" evidence="1">
    <location>
        <begin position="32"/>
        <end position="52"/>
    </location>
</feature>
<gene>
    <name evidence="2" type="ORF">UFOPK1874_00071</name>
</gene>
<proteinExistence type="predicted"/>
<keyword evidence="1" id="KW-0812">Transmembrane</keyword>
<evidence type="ECO:0000313" key="2">
    <source>
        <dbReference type="EMBL" id="CAB4605670.1"/>
    </source>
</evidence>
<sequence>MAVAFRFPSVLAPRYEESRPRLTVVPKEERRYVRFAVVAAGFLLAMGMVVAVRAHMAQQQMKIDKLNYDISRAREHFDSLRAERASLQSPEILTTKAHEMGMVPSLGTTIVNVPAGIAAEVAATVGKVDSDVIAANESPLDEFGRLKKTVVGAP</sequence>
<accession>A0A6J6GZ69</accession>
<dbReference type="EMBL" id="CAEZUX010000002">
    <property type="protein sequence ID" value="CAB4605670.1"/>
    <property type="molecule type" value="Genomic_DNA"/>
</dbReference>
<evidence type="ECO:0000256" key="1">
    <source>
        <dbReference type="SAM" id="Phobius"/>
    </source>
</evidence>
<keyword evidence="1" id="KW-0472">Membrane</keyword>
<keyword evidence="1" id="KW-1133">Transmembrane helix</keyword>
<reference evidence="2" key="1">
    <citation type="submission" date="2020-05" db="EMBL/GenBank/DDBJ databases">
        <authorList>
            <person name="Chiriac C."/>
            <person name="Salcher M."/>
            <person name="Ghai R."/>
            <person name="Kavagutti S V."/>
        </authorList>
    </citation>
    <scope>NUCLEOTIDE SEQUENCE</scope>
</reference>